<dbReference type="InterPro" id="IPR059000">
    <property type="entry name" value="ATPase_P-type_domA"/>
</dbReference>
<gene>
    <name evidence="13" type="ORF">H8702_08620</name>
</gene>
<dbReference type="SUPFAM" id="SSF81665">
    <property type="entry name" value="Calcium ATPase, transmembrane domain M"/>
    <property type="match status" value="1"/>
</dbReference>
<keyword evidence="6" id="KW-0460">Magnesium</keyword>
<evidence type="ECO:0000313" key="14">
    <source>
        <dbReference type="Proteomes" id="UP000632659"/>
    </source>
</evidence>
<dbReference type="InterPro" id="IPR023214">
    <property type="entry name" value="HAD_sf"/>
</dbReference>
<dbReference type="GO" id="GO:0005388">
    <property type="term" value="F:P-type calcium transporter activity"/>
    <property type="evidence" value="ECO:0007669"/>
    <property type="project" value="UniProtKB-EC"/>
</dbReference>
<comment type="similarity">
    <text evidence="2">Belongs to the cation transport ATPase (P-type) (TC 3.A.3) family. Type IIA subfamily.</text>
</comment>
<feature type="transmembrane region" description="Helical" evidence="11">
    <location>
        <begin position="810"/>
        <end position="830"/>
    </location>
</feature>
<dbReference type="InterPro" id="IPR001757">
    <property type="entry name" value="P_typ_ATPase"/>
</dbReference>
<dbReference type="Gene3D" id="3.40.50.1000">
    <property type="entry name" value="HAD superfamily/HAD-like"/>
    <property type="match status" value="1"/>
</dbReference>
<evidence type="ECO:0000256" key="6">
    <source>
        <dbReference type="ARBA" id="ARBA00022842"/>
    </source>
</evidence>
<dbReference type="Pfam" id="PF00690">
    <property type="entry name" value="Cation_ATPase_N"/>
    <property type="match status" value="1"/>
</dbReference>
<dbReference type="SMART" id="SM00831">
    <property type="entry name" value="Cation_ATPase_N"/>
    <property type="match status" value="1"/>
</dbReference>
<dbReference type="PRINTS" id="PR00119">
    <property type="entry name" value="CATATPASE"/>
</dbReference>
<protein>
    <submittedName>
        <fullName evidence="13">Cation-translocating P-type ATPase</fullName>
    </submittedName>
</protein>
<evidence type="ECO:0000256" key="7">
    <source>
        <dbReference type="ARBA" id="ARBA00022967"/>
    </source>
</evidence>
<dbReference type="FunFam" id="1.20.1110.10:FF:000065">
    <property type="entry name" value="Sarcoplasmic/endoplasmic reticulum calcium ATPase 1"/>
    <property type="match status" value="1"/>
</dbReference>
<dbReference type="FunFam" id="3.40.50.1000:FF:000028">
    <property type="entry name" value="Calcium-transporting P-type ATPase, putative"/>
    <property type="match status" value="1"/>
</dbReference>
<evidence type="ECO:0000256" key="3">
    <source>
        <dbReference type="ARBA" id="ARBA00022692"/>
    </source>
</evidence>
<dbReference type="PRINTS" id="PR00120">
    <property type="entry name" value="HATPASE"/>
</dbReference>
<feature type="transmembrane region" description="Helical" evidence="11">
    <location>
        <begin position="693"/>
        <end position="714"/>
    </location>
</feature>
<evidence type="ECO:0000256" key="9">
    <source>
        <dbReference type="ARBA" id="ARBA00023136"/>
    </source>
</evidence>
<dbReference type="SFLD" id="SFLDF00027">
    <property type="entry name" value="p-type_atpase"/>
    <property type="match status" value="1"/>
</dbReference>
<feature type="transmembrane region" description="Helical" evidence="11">
    <location>
        <begin position="772"/>
        <end position="790"/>
    </location>
</feature>
<dbReference type="InterPro" id="IPR023298">
    <property type="entry name" value="ATPase_P-typ_TM_dom_sf"/>
</dbReference>
<dbReference type="InterPro" id="IPR006068">
    <property type="entry name" value="ATPase_P-typ_cation-transptr_C"/>
</dbReference>
<dbReference type="Gene3D" id="1.20.1110.10">
    <property type="entry name" value="Calcium-transporting ATPase, transmembrane domain"/>
    <property type="match status" value="1"/>
</dbReference>
<dbReference type="SFLD" id="SFLDG00002">
    <property type="entry name" value="C1.7:_P-type_atpase_like"/>
    <property type="match status" value="1"/>
</dbReference>
<keyword evidence="7" id="KW-1278">Translocase</keyword>
<evidence type="ECO:0000256" key="4">
    <source>
        <dbReference type="ARBA" id="ARBA00022741"/>
    </source>
</evidence>
<dbReference type="SFLD" id="SFLDS00003">
    <property type="entry name" value="Haloacid_Dehalogenase"/>
    <property type="match status" value="1"/>
</dbReference>
<dbReference type="Proteomes" id="UP000632659">
    <property type="component" value="Unassembled WGS sequence"/>
</dbReference>
<dbReference type="InterPro" id="IPR008250">
    <property type="entry name" value="ATPase_P-typ_transduc_dom_A_sf"/>
</dbReference>
<dbReference type="InterPro" id="IPR044492">
    <property type="entry name" value="P_typ_ATPase_HD_dom"/>
</dbReference>
<accession>A0A8J6PF70</accession>
<comment type="caution">
    <text evidence="13">The sequence shown here is derived from an EMBL/GenBank/DDBJ whole genome shotgun (WGS) entry which is preliminary data.</text>
</comment>
<dbReference type="SUPFAM" id="SSF81660">
    <property type="entry name" value="Metal cation-transporting ATPase, ATP-binding domain N"/>
    <property type="match status" value="1"/>
</dbReference>
<name>A0A8J6PF70_9FIRM</name>
<feature type="domain" description="Cation-transporting P-type ATPase N-terminal" evidence="12">
    <location>
        <begin position="11"/>
        <end position="75"/>
    </location>
</feature>
<comment type="catalytic activity">
    <reaction evidence="10">
        <text>Ca(2+)(in) + ATP + H2O = Ca(2+)(out) + ADP + phosphate + H(+)</text>
        <dbReference type="Rhea" id="RHEA:18105"/>
        <dbReference type="ChEBI" id="CHEBI:15377"/>
        <dbReference type="ChEBI" id="CHEBI:15378"/>
        <dbReference type="ChEBI" id="CHEBI:29108"/>
        <dbReference type="ChEBI" id="CHEBI:30616"/>
        <dbReference type="ChEBI" id="CHEBI:43474"/>
        <dbReference type="ChEBI" id="CHEBI:456216"/>
        <dbReference type="EC" id="7.2.2.10"/>
    </reaction>
</comment>
<dbReference type="NCBIfam" id="TIGR01494">
    <property type="entry name" value="ATPase_P-type"/>
    <property type="match status" value="3"/>
</dbReference>
<dbReference type="FunFam" id="3.40.50.1000:FF:000001">
    <property type="entry name" value="Phospholipid-transporting ATPase IC"/>
    <property type="match status" value="1"/>
</dbReference>
<feature type="transmembrane region" description="Helical" evidence="11">
    <location>
        <begin position="79"/>
        <end position="98"/>
    </location>
</feature>
<keyword evidence="5" id="KW-0067">ATP-binding</keyword>
<reference evidence="13" key="1">
    <citation type="submission" date="2020-08" db="EMBL/GenBank/DDBJ databases">
        <title>Genome public.</title>
        <authorList>
            <person name="Liu C."/>
            <person name="Sun Q."/>
        </authorList>
    </citation>
    <scope>NUCLEOTIDE SEQUENCE</scope>
    <source>
        <strain evidence="13">NSJ-15</strain>
    </source>
</reference>
<dbReference type="GO" id="GO:0005524">
    <property type="term" value="F:ATP binding"/>
    <property type="evidence" value="ECO:0007669"/>
    <property type="project" value="UniProtKB-KW"/>
</dbReference>
<dbReference type="GO" id="GO:0016887">
    <property type="term" value="F:ATP hydrolysis activity"/>
    <property type="evidence" value="ECO:0007669"/>
    <property type="project" value="InterPro"/>
</dbReference>
<dbReference type="EMBL" id="JACRTL010000004">
    <property type="protein sequence ID" value="MBC8611176.1"/>
    <property type="molecule type" value="Genomic_DNA"/>
</dbReference>
<sequence>MCLSLLDVWKEKNAQPQHGKGLSTKQAQQLLAEGGKNQLKQKKAVSPARIFVNQYKDILTMILLISTVISLFLQEYVEAIAIAAIVLLNGVMGFIQEYRTERTLEALRKMAAPTAKVYRDGEITVIPADEVVPGDVVLLEAGDRVCADLCVTECFSLSADESILTGESQPVNKKVCRRRVTENELNCDDLMYMGTTITQGHGEAEVLATGMDTQMGKIAGMLHQIEEEETQLQKKLGQLGKFIAIGCLIICVIVSVTGILRGENPLDMLVVGVSLAVAAVPEGLPAIVTIALALAVGRMVKQKALVRKLHSVETLGCTNVICSDKTGTLTQNRMTVTQISTLEMAIPLDDKLRFPERSVEHRAALCCALCNNAVLNNGELYGEPTENALMFFADRNGTPLKEVLRNYRRISEIPFDSKRKCMSVITEDLSGKRMLWMKGAFDVMADKCSQIQSAQGERVFSASVKRKMSEENDKMAGKALRVICTAYKKLDPGVPPTEDGLTMLGLVGMIDPPRPEVKKAVALCSRAGIKTVMITGDHKLTACAVAKEIGIYREGDTVLDGKQLEAMSQEELEREAEYTTVFARVSPKHKLSIVTALQKRGNVVAMTGDGVNDAPAVKQADIGVSMGITGTDVTKEASDLILLDDNFATLVNAVREGRAIYANIRKFIRYLLSCNIGEVITMFLGMLMGMPVVLLPIQILLVNLVTDGLPAIALGLEPPEKNTMNVRPRQKNEGVFSNGLLSKIVFRGIFIGLSTLASFVTLLDMSGGDVNVARTGAYFTLVVTQLINVFECKSETRSLFGISYFNNKKLIGAALISLAILLCTIYVAPLQTILNTVSLQKGYLGILLGYCFIPTLMNTLSFCVRRKSKGTR</sequence>
<feature type="transmembrane region" description="Helical" evidence="11">
    <location>
        <begin position="735"/>
        <end position="760"/>
    </location>
</feature>
<dbReference type="Gene3D" id="2.70.150.10">
    <property type="entry name" value="Calcium-transporting ATPase, cytoplasmic transduction domain A"/>
    <property type="match status" value="1"/>
</dbReference>
<dbReference type="SUPFAM" id="SSF81653">
    <property type="entry name" value="Calcium ATPase, transduction domain A"/>
    <property type="match status" value="1"/>
</dbReference>
<comment type="subcellular location">
    <subcellularLocation>
        <location evidence="1">Membrane</location>
        <topology evidence="1">Multi-pass membrane protein</topology>
    </subcellularLocation>
</comment>
<dbReference type="GO" id="GO:0016020">
    <property type="term" value="C:membrane"/>
    <property type="evidence" value="ECO:0007669"/>
    <property type="project" value="UniProtKB-SubCell"/>
</dbReference>
<dbReference type="Gene3D" id="3.40.1110.10">
    <property type="entry name" value="Calcium-transporting ATPase, cytoplasmic domain N"/>
    <property type="match status" value="1"/>
</dbReference>
<dbReference type="InterPro" id="IPR023299">
    <property type="entry name" value="ATPase_P-typ_cyto_dom_N"/>
</dbReference>
<evidence type="ECO:0000256" key="11">
    <source>
        <dbReference type="SAM" id="Phobius"/>
    </source>
</evidence>
<dbReference type="OrthoDB" id="9760364at2"/>
<dbReference type="Pfam" id="PF00122">
    <property type="entry name" value="E1-E2_ATPase"/>
    <property type="match status" value="1"/>
</dbReference>
<dbReference type="PROSITE" id="PS00154">
    <property type="entry name" value="ATPASE_E1_E2"/>
    <property type="match status" value="1"/>
</dbReference>
<dbReference type="Pfam" id="PF00689">
    <property type="entry name" value="Cation_ATPase_C"/>
    <property type="match status" value="1"/>
</dbReference>
<evidence type="ECO:0000259" key="12">
    <source>
        <dbReference type="SMART" id="SM00831"/>
    </source>
</evidence>
<feature type="transmembrane region" description="Helical" evidence="11">
    <location>
        <begin position="667"/>
        <end position="687"/>
    </location>
</feature>
<evidence type="ECO:0000256" key="5">
    <source>
        <dbReference type="ARBA" id="ARBA00022840"/>
    </source>
</evidence>
<organism evidence="13 14">
    <name type="scientific">Massiliimalia timonensis</name>
    <dbReference type="NCBI Taxonomy" id="1987501"/>
    <lineage>
        <taxon>Bacteria</taxon>
        <taxon>Bacillati</taxon>
        <taxon>Bacillota</taxon>
        <taxon>Clostridia</taxon>
        <taxon>Eubacteriales</taxon>
        <taxon>Oscillospiraceae</taxon>
        <taxon>Massiliimalia</taxon>
    </lineage>
</organism>
<feature type="transmembrane region" description="Helical" evidence="11">
    <location>
        <begin position="242"/>
        <end position="262"/>
    </location>
</feature>
<feature type="transmembrane region" description="Helical" evidence="11">
    <location>
        <begin position="55"/>
        <end position="73"/>
    </location>
</feature>
<evidence type="ECO:0000256" key="2">
    <source>
        <dbReference type="ARBA" id="ARBA00005675"/>
    </source>
</evidence>
<dbReference type="SUPFAM" id="SSF56784">
    <property type="entry name" value="HAD-like"/>
    <property type="match status" value="1"/>
</dbReference>
<dbReference type="AlphaFoldDB" id="A0A8J6PF70"/>
<keyword evidence="9 11" id="KW-0472">Membrane</keyword>
<keyword evidence="14" id="KW-1185">Reference proteome</keyword>
<evidence type="ECO:0000256" key="8">
    <source>
        <dbReference type="ARBA" id="ARBA00022989"/>
    </source>
</evidence>
<evidence type="ECO:0000313" key="13">
    <source>
        <dbReference type="EMBL" id="MBC8611176.1"/>
    </source>
</evidence>
<feature type="transmembrane region" description="Helical" evidence="11">
    <location>
        <begin position="842"/>
        <end position="864"/>
    </location>
</feature>
<keyword evidence="3 11" id="KW-0812">Transmembrane</keyword>
<dbReference type="InterPro" id="IPR004014">
    <property type="entry name" value="ATPase_P-typ_cation-transptr_N"/>
</dbReference>
<proteinExistence type="inferred from homology"/>
<evidence type="ECO:0000256" key="10">
    <source>
        <dbReference type="ARBA" id="ARBA00048694"/>
    </source>
</evidence>
<keyword evidence="8 11" id="KW-1133">Transmembrane helix</keyword>
<dbReference type="Pfam" id="PF13246">
    <property type="entry name" value="Cation_ATPase"/>
    <property type="match status" value="1"/>
</dbReference>
<dbReference type="PANTHER" id="PTHR42861">
    <property type="entry name" value="CALCIUM-TRANSPORTING ATPASE"/>
    <property type="match status" value="1"/>
</dbReference>
<keyword evidence="4" id="KW-0547">Nucleotide-binding</keyword>
<feature type="transmembrane region" description="Helical" evidence="11">
    <location>
        <begin position="268"/>
        <end position="297"/>
    </location>
</feature>
<dbReference type="InterPro" id="IPR018303">
    <property type="entry name" value="ATPase_P-typ_P_site"/>
</dbReference>
<dbReference type="InterPro" id="IPR036412">
    <property type="entry name" value="HAD-like_sf"/>
</dbReference>
<evidence type="ECO:0000256" key="1">
    <source>
        <dbReference type="ARBA" id="ARBA00004141"/>
    </source>
</evidence>